<sequence>MSDSYHPSLYSYLKDTENYNFYEFLIIHRNVVVNSPPFNDDLILINGTLGEITDIVNKFYTTQGTSSQDLDSTINPSSSASEGDEANIIEDLDTSDHDELSNQDNLVNLEPLRNDSSSQDDLNNMNNLEPPSSHDDLIHLESLNQDNDSYQVQFIIEKEIMINIILVLVE</sequence>
<feature type="region of interest" description="Disordered" evidence="1">
    <location>
        <begin position="106"/>
        <end position="136"/>
    </location>
</feature>
<gene>
    <name evidence="2" type="ORF">C2G38_2227802</name>
</gene>
<comment type="caution">
    <text evidence="2">The sequence shown here is derived from an EMBL/GenBank/DDBJ whole genome shotgun (WGS) entry which is preliminary data.</text>
</comment>
<accession>A0A397U4W0</accession>
<feature type="region of interest" description="Disordered" evidence="1">
    <location>
        <begin position="65"/>
        <end position="84"/>
    </location>
</feature>
<evidence type="ECO:0000256" key="1">
    <source>
        <dbReference type="SAM" id="MobiDB-lite"/>
    </source>
</evidence>
<dbReference type="AlphaFoldDB" id="A0A397U4W0"/>
<organism evidence="2 3">
    <name type="scientific">Gigaspora rosea</name>
    <dbReference type="NCBI Taxonomy" id="44941"/>
    <lineage>
        <taxon>Eukaryota</taxon>
        <taxon>Fungi</taxon>
        <taxon>Fungi incertae sedis</taxon>
        <taxon>Mucoromycota</taxon>
        <taxon>Glomeromycotina</taxon>
        <taxon>Glomeromycetes</taxon>
        <taxon>Diversisporales</taxon>
        <taxon>Gigasporaceae</taxon>
        <taxon>Gigaspora</taxon>
    </lineage>
</organism>
<dbReference type="EMBL" id="QKWP01002692">
    <property type="protein sequence ID" value="RIB02453.1"/>
    <property type="molecule type" value="Genomic_DNA"/>
</dbReference>
<dbReference type="Proteomes" id="UP000266673">
    <property type="component" value="Unassembled WGS sequence"/>
</dbReference>
<proteinExistence type="predicted"/>
<evidence type="ECO:0000313" key="2">
    <source>
        <dbReference type="EMBL" id="RIB02453.1"/>
    </source>
</evidence>
<feature type="compositionally biased region" description="Polar residues" evidence="1">
    <location>
        <begin position="65"/>
        <end position="81"/>
    </location>
</feature>
<protein>
    <submittedName>
        <fullName evidence="2">Uncharacterized protein</fullName>
    </submittedName>
</protein>
<dbReference type="OrthoDB" id="2439685at2759"/>
<reference evidence="2 3" key="1">
    <citation type="submission" date="2018-06" db="EMBL/GenBank/DDBJ databases">
        <title>Comparative genomics reveals the genomic features of Rhizophagus irregularis, R. cerebriforme, R. diaphanum and Gigaspora rosea, and their symbiotic lifestyle signature.</title>
        <authorList>
            <person name="Morin E."/>
            <person name="San Clemente H."/>
            <person name="Chen E.C.H."/>
            <person name="De La Providencia I."/>
            <person name="Hainaut M."/>
            <person name="Kuo A."/>
            <person name="Kohler A."/>
            <person name="Murat C."/>
            <person name="Tang N."/>
            <person name="Roy S."/>
            <person name="Loubradou J."/>
            <person name="Henrissat B."/>
            <person name="Grigoriev I.V."/>
            <person name="Corradi N."/>
            <person name="Roux C."/>
            <person name="Martin F.M."/>
        </authorList>
    </citation>
    <scope>NUCLEOTIDE SEQUENCE [LARGE SCALE GENOMIC DNA]</scope>
    <source>
        <strain evidence="2 3">DAOM 194757</strain>
    </source>
</reference>
<name>A0A397U4W0_9GLOM</name>
<keyword evidence="3" id="KW-1185">Reference proteome</keyword>
<evidence type="ECO:0000313" key="3">
    <source>
        <dbReference type="Proteomes" id="UP000266673"/>
    </source>
</evidence>
<feature type="compositionally biased region" description="Polar residues" evidence="1">
    <location>
        <begin position="114"/>
        <end position="130"/>
    </location>
</feature>